<dbReference type="Proteomes" id="UP000002008">
    <property type="component" value="Chromosome"/>
</dbReference>
<dbReference type="eggNOG" id="COG3304">
    <property type="taxonomic scope" value="Bacteria"/>
</dbReference>
<gene>
    <name evidence="2" type="ordered locus">Caur_0147</name>
</gene>
<protein>
    <submittedName>
        <fullName evidence="2">Uncharacterized protein</fullName>
    </submittedName>
</protein>
<keyword evidence="1" id="KW-0812">Transmembrane</keyword>
<proteinExistence type="predicted"/>
<evidence type="ECO:0000313" key="2">
    <source>
        <dbReference type="EMBL" id="ABY33401.1"/>
    </source>
</evidence>
<dbReference type="RefSeq" id="WP_012256057.1">
    <property type="nucleotide sequence ID" value="NC_010175.1"/>
</dbReference>
<keyword evidence="1" id="KW-1133">Transmembrane helix</keyword>
<reference evidence="3" key="1">
    <citation type="journal article" date="2011" name="BMC Genomics">
        <title>Complete genome sequence of the filamentous anoxygenic phototrophic bacterium Chloroflexus aurantiacus.</title>
        <authorList>
            <person name="Tang K.H."/>
            <person name="Barry K."/>
            <person name="Chertkov O."/>
            <person name="Dalin E."/>
            <person name="Han C.S."/>
            <person name="Hauser L.J."/>
            <person name="Honchak B.M."/>
            <person name="Karbach L.E."/>
            <person name="Land M.L."/>
            <person name="Lapidus A."/>
            <person name="Larimer F.W."/>
            <person name="Mikhailova N."/>
            <person name="Pitluck S."/>
            <person name="Pierson B.K."/>
            <person name="Blankenship R.E."/>
        </authorList>
    </citation>
    <scope>NUCLEOTIDE SEQUENCE [LARGE SCALE GENOMIC DNA]</scope>
    <source>
        <strain evidence="3">ATCC 29366 / DSM 635 / J-10-fl</strain>
    </source>
</reference>
<evidence type="ECO:0000256" key="1">
    <source>
        <dbReference type="SAM" id="Phobius"/>
    </source>
</evidence>
<organism evidence="2 3">
    <name type="scientific">Chloroflexus aurantiacus (strain ATCC 29366 / DSM 635 / J-10-fl)</name>
    <dbReference type="NCBI Taxonomy" id="324602"/>
    <lineage>
        <taxon>Bacteria</taxon>
        <taxon>Bacillati</taxon>
        <taxon>Chloroflexota</taxon>
        <taxon>Chloroflexia</taxon>
        <taxon>Chloroflexales</taxon>
        <taxon>Chloroflexineae</taxon>
        <taxon>Chloroflexaceae</taxon>
        <taxon>Chloroflexus</taxon>
    </lineage>
</organism>
<dbReference type="InParanoid" id="A9WBJ4"/>
<feature type="transmembrane region" description="Helical" evidence="1">
    <location>
        <begin position="115"/>
        <end position="137"/>
    </location>
</feature>
<accession>A9WBJ4</accession>
<dbReference type="EMBL" id="CP000909">
    <property type="protein sequence ID" value="ABY33401.1"/>
    <property type="molecule type" value="Genomic_DNA"/>
</dbReference>
<feature type="transmembrane region" description="Helical" evidence="1">
    <location>
        <begin position="36"/>
        <end position="55"/>
    </location>
</feature>
<dbReference type="KEGG" id="cau:Caur_0147"/>
<keyword evidence="3" id="KW-1185">Reference proteome</keyword>
<dbReference type="EnsemblBacteria" id="ABY33401">
    <property type="protein sequence ID" value="ABY33401"/>
    <property type="gene ID" value="Caur_0147"/>
</dbReference>
<sequence>MQQQPIRIEQRSGPNILIRVIYFFVFGLWFSGIWAAIGWILCVTIVGLPVGLWMLNRMPQVVTLAPQRNNLVIVGNQVYQSSVPQRPFLIRALWFVLVGWWLSALWLLVAWALSVSIIGMVFAFWMFDRVPAIITLARR</sequence>
<name>A9WBJ4_CHLAA</name>
<keyword evidence="1" id="KW-0472">Membrane</keyword>
<dbReference type="PATRIC" id="fig|324602.8.peg.167"/>
<dbReference type="HOGENOM" id="CLU_1843608_0_0_0"/>
<dbReference type="AlphaFoldDB" id="A9WBJ4"/>
<evidence type="ECO:0000313" key="3">
    <source>
        <dbReference type="Proteomes" id="UP000002008"/>
    </source>
</evidence>